<name>A0ABW0ATW8_9ACTN</name>
<dbReference type="RefSeq" id="WP_344486581.1">
    <property type="nucleotide sequence ID" value="NZ_BAAASB010000042.1"/>
</dbReference>
<dbReference type="Proteomes" id="UP001596160">
    <property type="component" value="Unassembled WGS sequence"/>
</dbReference>
<feature type="region of interest" description="Disordered" evidence="1">
    <location>
        <begin position="1"/>
        <end position="34"/>
    </location>
</feature>
<evidence type="ECO:0000313" key="2">
    <source>
        <dbReference type="EMBL" id="MFC5156952.1"/>
    </source>
</evidence>
<sequence length="252" mass="26839">MSTPLPWSHRRPRTPASGAPAARRGFDGAKVGRSAVRRRATGMTAAEAEAALEDAELTQHINRDREDLAGDTRGPAEIAEWQRIVRLLTESGGPYDPAADAVVQDELAADRQAARAEQQRLEEQRRLDARADHLAELAGYGRLDRTVESRPGDEDARDVLAGRLDYRAPVVGGWLARALADRSGHYAGPAARTAAAGSLPAEVRAHAALLTALGAEGEGESELEFAGRLAQADPAATHALAAWITARTPGIR</sequence>
<accession>A0ABW0ATW8</accession>
<dbReference type="EMBL" id="JBHSKP010000053">
    <property type="protein sequence ID" value="MFC5156952.1"/>
    <property type="molecule type" value="Genomic_DNA"/>
</dbReference>
<organism evidence="2 3">
    <name type="scientific">Streptomyces amakusaensis</name>
    <dbReference type="NCBI Taxonomy" id="67271"/>
    <lineage>
        <taxon>Bacteria</taxon>
        <taxon>Bacillati</taxon>
        <taxon>Actinomycetota</taxon>
        <taxon>Actinomycetes</taxon>
        <taxon>Kitasatosporales</taxon>
        <taxon>Streptomycetaceae</taxon>
        <taxon>Streptomyces</taxon>
    </lineage>
</organism>
<protein>
    <submittedName>
        <fullName evidence="2">Uncharacterized protein</fullName>
    </submittedName>
</protein>
<keyword evidence="3" id="KW-1185">Reference proteome</keyword>
<comment type="caution">
    <text evidence="2">The sequence shown here is derived from an EMBL/GenBank/DDBJ whole genome shotgun (WGS) entry which is preliminary data.</text>
</comment>
<reference evidence="3" key="1">
    <citation type="journal article" date="2019" name="Int. J. Syst. Evol. Microbiol.">
        <title>The Global Catalogue of Microorganisms (GCM) 10K type strain sequencing project: providing services to taxonomists for standard genome sequencing and annotation.</title>
        <authorList>
            <consortium name="The Broad Institute Genomics Platform"/>
            <consortium name="The Broad Institute Genome Sequencing Center for Infectious Disease"/>
            <person name="Wu L."/>
            <person name="Ma J."/>
        </authorList>
    </citation>
    <scope>NUCLEOTIDE SEQUENCE [LARGE SCALE GENOMIC DNA]</scope>
    <source>
        <strain evidence="3">PCU 266</strain>
    </source>
</reference>
<evidence type="ECO:0000256" key="1">
    <source>
        <dbReference type="SAM" id="MobiDB-lite"/>
    </source>
</evidence>
<evidence type="ECO:0000313" key="3">
    <source>
        <dbReference type="Proteomes" id="UP001596160"/>
    </source>
</evidence>
<gene>
    <name evidence="2" type="ORF">ACFPRH_35095</name>
</gene>
<proteinExistence type="predicted"/>